<dbReference type="OrthoDB" id="7772848at2"/>
<proteinExistence type="predicted"/>
<name>A0A845ADK1_9SPHN</name>
<reference evidence="2 3" key="1">
    <citation type="submission" date="2019-12" db="EMBL/GenBank/DDBJ databases">
        <title>Genomic-based taxomic classification of the family Erythrobacteraceae.</title>
        <authorList>
            <person name="Xu L."/>
        </authorList>
    </citation>
    <scope>NUCLEOTIDE SEQUENCE [LARGE SCALE GENOMIC DNA]</scope>
    <source>
        <strain evidence="2 3">KEMB 9005-328</strain>
    </source>
</reference>
<protein>
    <submittedName>
        <fullName evidence="2">DUF2285 domain-containing protein</fullName>
    </submittedName>
</protein>
<dbReference type="EMBL" id="WTYA01000003">
    <property type="protein sequence ID" value="MXP28330.1"/>
    <property type="molecule type" value="Genomic_DNA"/>
</dbReference>
<dbReference type="InterPro" id="IPR018754">
    <property type="entry name" value="RovC-like_DNA-bd"/>
</dbReference>
<keyword evidence="3" id="KW-1185">Reference proteome</keyword>
<dbReference type="Pfam" id="PF10074">
    <property type="entry name" value="RovC_DNA-bd"/>
    <property type="match status" value="1"/>
</dbReference>
<dbReference type="RefSeq" id="WP_160752616.1">
    <property type="nucleotide sequence ID" value="NZ_WTYA01000003.1"/>
</dbReference>
<dbReference type="AlphaFoldDB" id="A0A845ADK1"/>
<evidence type="ECO:0000313" key="3">
    <source>
        <dbReference type="Proteomes" id="UP000439780"/>
    </source>
</evidence>
<evidence type="ECO:0000313" key="2">
    <source>
        <dbReference type="EMBL" id="MXP28330.1"/>
    </source>
</evidence>
<organism evidence="2 3">
    <name type="scientific">Qipengyuania algicida</name>
    <dbReference type="NCBI Taxonomy" id="1836209"/>
    <lineage>
        <taxon>Bacteria</taxon>
        <taxon>Pseudomonadati</taxon>
        <taxon>Pseudomonadota</taxon>
        <taxon>Alphaproteobacteria</taxon>
        <taxon>Sphingomonadales</taxon>
        <taxon>Erythrobacteraceae</taxon>
        <taxon>Qipengyuania</taxon>
    </lineage>
</organism>
<comment type="caution">
    <text evidence="2">The sequence shown here is derived from an EMBL/GenBank/DDBJ whole genome shotgun (WGS) entry which is preliminary data.</text>
</comment>
<feature type="domain" description="T6SS Transcription factor RovC-like DNA binding" evidence="1">
    <location>
        <begin position="48"/>
        <end position="158"/>
    </location>
</feature>
<accession>A0A845ADK1</accession>
<sequence>MGFETALTARTIMVEAETEAGRHMVLAGTRARHRLLILHTPKRDGYFVPGDGSLPVRLAALGAFHDPGSRQAVGSRTALRPTAYQRHRLSLLLAILDRMQQPSSEPPTVRHIVRDLMCSGLEHERAIEWKTSSHRRQAQRLIAEARRMMATGYRDLLRGSMRPVLGDRHSGGRDTGDKLR</sequence>
<gene>
    <name evidence="2" type="ORF">GRI58_05780</name>
</gene>
<evidence type="ECO:0000259" key="1">
    <source>
        <dbReference type="Pfam" id="PF10074"/>
    </source>
</evidence>
<dbReference type="Proteomes" id="UP000439780">
    <property type="component" value="Unassembled WGS sequence"/>
</dbReference>